<evidence type="ECO:0000256" key="2">
    <source>
        <dbReference type="ARBA" id="ARBA00022448"/>
    </source>
</evidence>
<organism evidence="5 6">
    <name type="scientific">Candidatus Onthenecus intestinigallinarum</name>
    <dbReference type="NCBI Taxonomy" id="2840875"/>
    <lineage>
        <taxon>Bacteria</taxon>
        <taxon>Bacillati</taxon>
        <taxon>Bacillota</taxon>
        <taxon>Clostridia</taxon>
        <taxon>Eubacteriales</taxon>
        <taxon>Candidatus Onthenecus</taxon>
    </lineage>
</organism>
<dbReference type="EMBL" id="DVFJ01000013">
    <property type="protein sequence ID" value="HIQ71488.1"/>
    <property type="molecule type" value="Genomic_DNA"/>
</dbReference>
<dbReference type="InterPro" id="IPR006059">
    <property type="entry name" value="SBP"/>
</dbReference>
<comment type="caution">
    <text evidence="5">The sequence shown here is derived from an EMBL/GenBank/DDBJ whole genome shotgun (WGS) entry which is preliminary data.</text>
</comment>
<evidence type="ECO:0000313" key="6">
    <source>
        <dbReference type="Proteomes" id="UP000886887"/>
    </source>
</evidence>
<accession>A0A9D0ZBR1</accession>
<dbReference type="Gene3D" id="3.40.190.10">
    <property type="entry name" value="Periplasmic binding protein-like II"/>
    <property type="match status" value="1"/>
</dbReference>
<proteinExistence type="inferred from homology"/>
<dbReference type="GO" id="GO:1901982">
    <property type="term" value="F:maltose binding"/>
    <property type="evidence" value="ECO:0007669"/>
    <property type="project" value="TreeGrafter"/>
</dbReference>
<keyword evidence="2" id="KW-0813">Transport</keyword>
<dbReference type="Pfam" id="PF13416">
    <property type="entry name" value="SBP_bac_8"/>
    <property type="match status" value="1"/>
</dbReference>
<evidence type="ECO:0000256" key="4">
    <source>
        <dbReference type="SAM" id="SignalP"/>
    </source>
</evidence>
<dbReference type="GO" id="GO:0042956">
    <property type="term" value="P:maltodextrin transmembrane transport"/>
    <property type="evidence" value="ECO:0007669"/>
    <property type="project" value="TreeGrafter"/>
</dbReference>
<protein>
    <submittedName>
        <fullName evidence="5">Extracellular solute-binding protein</fullName>
    </submittedName>
</protein>
<feature type="chain" id="PRO_5039017874" evidence="4">
    <location>
        <begin position="23"/>
        <end position="434"/>
    </location>
</feature>
<evidence type="ECO:0000256" key="3">
    <source>
        <dbReference type="ARBA" id="ARBA00022729"/>
    </source>
</evidence>
<dbReference type="PANTHER" id="PTHR30061:SF50">
    <property type="entry name" value="MALTOSE_MALTODEXTRIN-BINDING PERIPLASMIC PROTEIN"/>
    <property type="match status" value="1"/>
</dbReference>
<comment type="similarity">
    <text evidence="1">Belongs to the bacterial solute-binding protein 1 family.</text>
</comment>
<feature type="signal peptide" evidence="4">
    <location>
        <begin position="1"/>
        <end position="22"/>
    </location>
</feature>
<dbReference type="AlphaFoldDB" id="A0A9D0ZBR1"/>
<reference evidence="5" key="1">
    <citation type="submission" date="2020-10" db="EMBL/GenBank/DDBJ databases">
        <authorList>
            <person name="Gilroy R."/>
        </authorList>
    </citation>
    <scope>NUCLEOTIDE SEQUENCE</scope>
    <source>
        <strain evidence="5">ChiSxjej2B14-6234</strain>
    </source>
</reference>
<evidence type="ECO:0000313" key="5">
    <source>
        <dbReference type="EMBL" id="HIQ71488.1"/>
    </source>
</evidence>
<gene>
    <name evidence="5" type="ORF">IAB73_04675</name>
</gene>
<keyword evidence="3 4" id="KW-0732">Signal</keyword>
<dbReference type="GO" id="GO:0015768">
    <property type="term" value="P:maltose transport"/>
    <property type="evidence" value="ECO:0007669"/>
    <property type="project" value="TreeGrafter"/>
</dbReference>
<evidence type="ECO:0000256" key="1">
    <source>
        <dbReference type="ARBA" id="ARBA00008520"/>
    </source>
</evidence>
<dbReference type="PANTHER" id="PTHR30061">
    <property type="entry name" value="MALTOSE-BINDING PERIPLASMIC PROTEIN"/>
    <property type="match status" value="1"/>
</dbReference>
<name>A0A9D0ZBR1_9FIRM</name>
<dbReference type="SUPFAM" id="SSF53850">
    <property type="entry name" value="Periplasmic binding protein-like II"/>
    <property type="match status" value="1"/>
</dbReference>
<dbReference type="GO" id="GO:0055052">
    <property type="term" value="C:ATP-binding cassette (ABC) transporter complex, substrate-binding subunit-containing"/>
    <property type="evidence" value="ECO:0007669"/>
    <property type="project" value="TreeGrafter"/>
</dbReference>
<reference evidence="5" key="2">
    <citation type="journal article" date="2021" name="PeerJ">
        <title>Extensive microbial diversity within the chicken gut microbiome revealed by metagenomics and culture.</title>
        <authorList>
            <person name="Gilroy R."/>
            <person name="Ravi A."/>
            <person name="Getino M."/>
            <person name="Pursley I."/>
            <person name="Horton D.L."/>
            <person name="Alikhan N.F."/>
            <person name="Baker D."/>
            <person name="Gharbi K."/>
            <person name="Hall N."/>
            <person name="Watson M."/>
            <person name="Adriaenssens E.M."/>
            <person name="Foster-Nyarko E."/>
            <person name="Jarju S."/>
            <person name="Secka A."/>
            <person name="Antonio M."/>
            <person name="Oren A."/>
            <person name="Chaudhuri R.R."/>
            <person name="La Ragione R."/>
            <person name="Hildebrand F."/>
            <person name="Pallen M.J."/>
        </authorList>
    </citation>
    <scope>NUCLEOTIDE SEQUENCE</scope>
    <source>
        <strain evidence="5">ChiSxjej2B14-6234</strain>
    </source>
</reference>
<dbReference type="Proteomes" id="UP000886887">
    <property type="component" value="Unassembled WGS sequence"/>
</dbReference>
<sequence>MKKLLSLLIALALLLGGVGALAEDDGIVVNEAGAVENPEDIVAGENELIFWSLFSGGEGAVMEAIVDNYNATNPEYTVRNVMLDWGQYYTKLTTAVAVGKGPDIGVSHLAKLPELYDLGVVTALDAAAEAVGFDWSMVNQNNVAACTIDGSIYAMPLDTHPNVLFYNKDLLEGFLNEDGTLTIPSGAEEFSAWLGEVQAALPEGKYAFSFPTTGDDPFRQWWSFYFQDGGTPVVTTDLEITLDKEKTVEVLNYMKTWYDNGYIPLKLEDYVQYFTAGNAAIMIGGVWNTYTVENVEGLNFGVTLTPQCFGGEGDYAIWGDSHTLIVPVKDSHTDEIVQACVKFFKYASENSIDWATAGHVVANVNVVESEEYAALPYRADYKDAANYVVYFESTPYSYPIRDAMIAQIGAFFSGEQDAETTYDMIVEEIEATIS</sequence>